<evidence type="ECO:0000256" key="2">
    <source>
        <dbReference type="ARBA" id="ARBA00022748"/>
    </source>
</evidence>
<keyword evidence="6" id="KW-1185">Reference proteome</keyword>
<dbReference type="RefSeq" id="WP_188972627.1">
    <property type="nucleotide sequence ID" value="NZ_BMOL01000012.1"/>
</dbReference>
<evidence type="ECO:0000256" key="1">
    <source>
        <dbReference type="ARBA" id="ARBA00004196"/>
    </source>
</evidence>
<keyword evidence="3" id="KW-0812">Transmembrane</keyword>
<dbReference type="InterPro" id="IPR050553">
    <property type="entry name" value="Thioredoxin_ResA/DsbE_sf"/>
</dbReference>
<organism evidence="5 6">
    <name type="scientific">Deinococcus aerolatus</name>
    <dbReference type="NCBI Taxonomy" id="522487"/>
    <lineage>
        <taxon>Bacteria</taxon>
        <taxon>Thermotogati</taxon>
        <taxon>Deinococcota</taxon>
        <taxon>Deinococci</taxon>
        <taxon>Deinococcales</taxon>
        <taxon>Deinococcaceae</taxon>
        <taxon>Deinococcus</taxon>
    </lineage>
</organism>
<protein>
    <submittedName>
        <fullName evidence="5">Peroxiredoxin</fullName>
    </submittedName>
</protein>
<dbReference type="InterPro" id="IPR036249">
    <property type="entry name" value="Thioredoxin-like_sf"/>
</dbReference>
<dbReference type="InterPro" id="IPR013740">
    <property type="entry name" value="Redoxin"/>
</dbReference>
<dbReference type="InterPro" id="IPR013766">
    <property type="entry name" value="Thioredoxin_domain"/>
</dbReference>
<feature type="domain" description="Thioredoxin" evidence="4">
    <location>
        <begin position="130"/>
        <end position="258"/>
    </location>
</feature>
<evidence type="ECO:0000256" key="3">
    <source>
        <dbReference type="SAM" id="Phobius"/>
    </source>
</evidence>
<dbReference type="PANTHER" id="PTHR42852:SF18">
    <property type="entry name" value="CHROMOSOME UNDETERMINED SCAFFOLD_47, WHOLE GENOME SHOTGUN SEQUENCE"/>
    <property type="match status" value="1"/>
</dbReference>
<accession>A0ABQ2GD72</accession>
<gene>
    <name evidence="5" type="ORF">GCM10010840_25900</name>
</gene>
<dbReference type="PROSITE" id="PS51352">
    <property type="entry name" value="THIOREDOXIN_2"/>
    <property type="match status" value="1"/>
</dbReference>
<comment type="caution">
    <text evidence="5">The sequence shown here is derived from an EMBL/GenBank/DDBJ whole genome shotgun (WGS) entry which is preliminary data.</text>
</comment>
<reference evidence="6" key="1">
    <citation type="journal article" date="2019" name="Int. J. Syst. Evol. Microbiol.">
        <title>The Global Catalogue of Microorganisms (GCM) 10K type strain sequencing project: providing services to taxonomists for standard genome sequencing and annotation.</title>
        <authorList>
            <consortium name="The Broad Institute Genomics Platform"/>
            <consortium name="The Broad Institute Genome Sequencing Center for Infectious Disease"/>
            <person name="Wu L."/>
            <person name="Ma J."/>
        </authorList>
    </citation>
    <scope>NUCLEOTIDE SEQUENCE [LARGE SCALE GENOMIC DNA]</scope>
    <source>
        <strain evidence="6">JCM 15442</strain>
    </source>
</reference>
<sequence length="260" mass="27556">MNIGLDGIGLGPLNLSWQSLTLLLGLVTWFALARFAHAERAVLVTLLVARLWAALPGLSGDRPLLENLLDIVDMRRGGWAWLAGLLAGLLALWWPRRRFPPGLPRALALTLTVAALPGLLKPAPQGLQASLPTTPLPRLAASQVQPPAPVPTGGVVNFWATWCGPCRAELPLLEAQQMKGANIQLVNVGESAQTVGSFLTANRLGLQTWLRGQDLGAPLGVTGYPTTLAVSRTGRVVARHLGPLSGAQLRHLLELAKGAP</sequence>
<keyword evidence="3" id="KW-0472">Membrane</keyword>
<dbReference type="CDD" id="cd02966">
    <property type="entry name" value="TlpA_like_family"/>
    <property type="match status" value="1"/>
</dbReference>
<dbReference type="Proteomes" id="UP000639973">
    <property type="component" value="Unassembled WGS sequence"/>
</dbReference>
<dbReference type="EMBL" id="BMOL01000012">
    <property type="protein sequence ID" value="GGL86821.1"/>
    <property type="molecule type" value="Genomic_DNA"/>
</dbReference>
<dbReference type="PROSITE" id="PS00194">
    <property type="entry name" value="THIOREDOXIN_1"/>
    <property type="match status" value="1"/>
</dbReference>
<keyword evidence="3" id="KW-1133">Transmembrane helix</keyword>
<feature type="transmembrane region" description="Helical" evidence="3">
    <location>
        <begin position="78"/>
        <end position="95"/>
    </location>
</feature>
<dbReference type="Gene3D" id="3.40.30.10">
    <property type="entry name" value="Glutaredoxin"/>
    <property type="match status" value="1"/>
</dbReference>
<feature type="transmembrane region" description="Helical" evidence="3">
    <location>
        <begin position="15"/>
        <end position="33"/>
    </location>
</feature>
<dbReference type="PANTHER" id="PTHR42852">
    <property type="entry name" value="THIOL:DISULFIDE INTERCHANGE PROTEIN DSBE"/>
    <property type="match status" value="1"/>
</dbReference>
<evidence type="ECO:0000259" key="4">
    <source>
        <dbReference type="PROSITE" id="PS51352"/>
    </source>
</evidence>
<proteinExistence type="predicted"/>
<comment type="subcellular location">
    <subcellularLocation>
        <location evidence="1">Cell envelope</location>
    </subcellularLocation>
</comment>
<evidence type="ECO:0000313" key="5">
    <source>
        <dbReference type="EMBL" id="GGL86821.1"/>
    </source>
</evidence>
<dbReference type="SUPFAM" id="SSF52833">
    <property type="entry name" value="Thioredoxin-like"/>
    <property type="match status" value="1"/>
</dbReference>
<name>A0ABQ2GD72_9DEIO</name>
<dbReference type="Pfam" id="PF08534">
    <property type="entry name" value="Redoxin"/>
    <property type="match status" value="1"/>
</dbReference>
<evidence type="ECO:0000313" key="6">
    <source>
        <dbReference type="Proteomes" id="UP000639973"/>
    </source>
</evidence>
<keyword evidence="2" id="KW-0201">Cytochrome c-type biogenesis</keyword>
<dbReference type="InterPro" id="IPR017937">
    <property type="entry name" value="Thioredoxin_CS"/>
</dbReference>